<evidence type="ECO:0000313" key="5">
    <source>
        <dbReference type="Proteomes" id="UP000488956"/>
    </source>
</evidence>
<proteinExistence type="predicted"/>
<gene>
    <name evidence="3" type="ORF">PF008_g27036</name>
    <name evidence="2" type="ORF">PF010_g26805</name>
</gene>
<accession>A0A6G0QFG6</accession>
<evidence type="ECO:0000313" key="2">
    <source>
        <dbReference type="EMBL" id="KAE9069062.1"/>
    </source>
</evidence>
<sequence>MMASETAALYERILALVPKDELVISYNEVVREEMSSVNRAMNDVSAVFAKLEEVRDAVTKLSNGSSGGRSESLLEVMDSTMELQSNLKRKLKSVLAEMATSGQADNKRLKTDESVDADKKDSEEDETPMPPPAPTVQVLLRLDDETDHDTKSSMDVAWATNVTKQNYRDVMKKLTRLSVLERNRLIPAVLPALVKALSKISSGDGLSIMKYVILWAYLSAGQEHALKALRSFCDAVLPWTNQVHGGRVTARTRINETLSEVVKRQTVQVDEETEGYIRVLLSYDFYILHVNAMAPKERRQHIAQVISTWGEVMSGATVFKMSLAKITKLLRLVVQWTRLDPRDPELLRLYDHLVADSKAYADKISNIVFRVDLVREINKIEDAIRDLPKAAAQERATTALNWFRQLNTKVLSLEKVDEGILMLDELIRDREPGWKPRKSEAMLECCDILKGYVMLLDEERTRGQRLALIAKWYLLRRKTTPSKV</sequence>
<feature type="region of interest" description="Disordered" evidence="1">
    <location>
        <begin position="99"/>
        <end position="135"/>
    </location>
</feature>
<dbReference type="Proteomes" id="UP000486351">
    <property type="component" value="Unassembled WGS sequence"/>
</dbReference>
<dbReference type="EMBL" id="QXFX01003431">
    <property type="protein sequence ID" value="KAE9069062.1"/>
    <property type="molecule type" value="Genomic_DNA"/>
</dbReference>
<comment type="caution">
    <text evidence="3">The sequence shown here is derived from an EMBL/GenBank/DDBJ whole genome shotgun (WGS) entry which is preliminary data.</text>
</comment>
<feature type="compositionally biased region" description="Basic and acidic residues" evidence="1">
    <location>
        <begin position="105"/>
        <end position="122"/>
    </location>
</feature>
<dbReference type="Proteomes" id="UP000488956">
    <property type="component" value="Unassembled WGS sequence"/>
</dbReference>
<evidence type="ECO:0000313" key="3">
    <source>
        <dbReference type="EMBL" id="KAE9284946.1"/>
    </source>
</evidence>
<dbReference type="EMBL" id="QXFY01003460">
    <property type="protein sequence ID" value="KAE9284946.1"/>
    <property type="molecule type" value="Genomic_DNA"/>
</dbReference>
<protein>
    <submittedName>
        <fullName evidence="3">Uncharacterized protein</fullName>
    </submittedName>
</protein>
<evidence type="ECO:0000313" key="4">
    <source>
        <dbReference type="Proteomes" id="UP000486351"/>
    </source>
</evidence>
<evidence type="ECO:0000256" key="1">
    <source>
        <dbReference type="SAM" id="MobiDB-lite"/>
    </source>
</evidence>
<name>A0A6G0QFG6_9STRA</name>
<organism evidence="3 4">
    <name type="scientific">Phytophthora fragariae</name>
    <dbReference type="NCBI Taxonomy" id="53985"/>
    <lineage>
        <taxon>Eukaryota</taxon>
        <taxon>Sar</taxon>
        <taxon>Stramenopiles</taxon>
        <taxon>Oomycota</taxon>
        <taxon>Peronosporomycetes</taxon>
        <taxon>Peronosporales</taxon>
        <taxon>Peronosporaceae</taxon>
        <taxon>Phytophthora</taxon>
    </lineage>
</organism>
<dbReference type="AlphaFoldDB" id="A0A6G0QFG6"/>
<reference evidence="4 5" key="1">
    <citation type="submission" date="2018-09" db="EMBL/GenBank/DDBJ databases">
        <title>Genomic investigation of the strawberry pathogen Phytophthora fragariae indicates pathogenicity is determined by transcriptional variation in three key races.</title>
        <authorList>
            <person name="Adams T.M."/>
            <person name="Armitage A.D."/>
            <person name="Sobczyk M.K."/>
            <person name="Bates H.J."/>
            <person name="Dunwell J.M."/>
            <person name="Nellist C.F."/>
            <person name="Harrison R.J."/>
        </authorList>
    </citation>
    <scope>NUCLEOTIDE SEQUENCE [LARGE SCALE GENOMIC DNA]</scope>
    <source>
        <strain evidence="3 4">NOV-77</strain>
        <strain evidence="2 5">ONT-3</strain>
    </source>
</reference>